<accession>A0A815PF14</accession>
<dbReference type="PANTHER" id="PTHR17357:SF0">
    <property type="entry name" value="GANGLIOSIDE GM2 ACTIVATOR"/>
    <property type="match status" value="1"/>
</dbReference>
<protein>
    <recommendedName>
        <fullName evidence="5">MD-2-related lipid-recognition domain-containing protein</fullName>
    </recommendedName>
</protein>
<proteinExistence type="predicted"/>
<dbReference type="Proteomes" id="UP000663868">
    <property type="component" value="Unassembled WGS sequence"/>
</dbReference>
<dbReference type="EMBL" id="CAJOBB010001385">
    <property type="protein sequence ID" value="CAF3849888.1"/>
    <property type="molecule type" value="Genomic_DNA"/>
</dbReference>
<dbReference type="EMBL" id="CAJNOE010001753">
    <property type="protein sequence ID" value="CAF1448121.1"/>
    <property type="molecule type" value="Genomic_DNA"/>
</dbReference>
<dbReference type="SUPFAM" id="SSF63707">
    <property type="entry name" value="Ganglioside M2 (gm2) activator"/>
    <property type="match status" value="1"/>
</dbReference>
<dbReference type="AlphaFoldDB" id="A0A815PF14"/>
<dbReference type="GO" id="GO:0006689">
    <property type="term" value="P:ganglioside catabolic process"/>
    <property type="evidence" value="ECO:0007669"/>
    <property type="project" value="InterPro"/>
</dbReference>
<dbReference type="GO" id="GO:0008047">
    <property type="term" value="F:enzyme activator activity"/>
    <property type="evidence" value="ECO:0007669"/>
    <property type="project" value="InterPro"/>
</dbReference>
<dbReference type="GO" id="GO:0009898">
    <property type="term" value="C:cytoplasmic side of plasma membrane"/>
    <property type="evidence" value="ECO:0007669"/>
    <property type="project" value="TreeGrafter"/>
</dbReference>
<evidence type="ECO:0000313" key="4">
    <source>
        <dbReference type="Proteomes" id="UP000663860"/>
    </source>
</evidence>
<sequence>MYTVQMNDVDLNCLKDSKKLSSFSIRVLSFNIWNDQLSIPGILDLSLSINVTKKLSANIQFSTKVERKFGLAWIDLPCLAGIGACDKQSLCDLIKQACKTNGFIRKNNQNTKTSCSCDLDIGIYTIEHVSINIKRKKSAKLVKPVTTGQYRFKVKFFETKSKTTVGCVTGYLTLLKPKI</sequence>
<keyword evidence="1" id="KW-0732">Signal</keyword>
<dbReference type="InterPro" id="IPR028996">
    <property type="entry name" value="GM2-AP"/>
</dbReference>
<evidence type="ECO:0008006" key="5">
    <source>
        <dbReference type="Google" id="ProtNLM"/>
    </source>
</evidence>
<comment type="caution">
    <text evidence="2">The sequence shown here is derived from an EMBL/GenBank/DDBJ whole genome shotgun (WGS) entry which is preliminary data.</text>
</comment>
<dbReference type="InterPro" id="IPR036846">
    <property type="entry name" value="GM2-AP_sf"/>
</dbReference>
<reference evidence="2" key="1">
    <citation type="submission" date="2021-02" db="EMBL/GenBank/DDBJ databases">
        <authorList>
            <person name="Nowell W R."/>
        </authorList>
    </citation>
    <scope>NUCLEOTIDE SEQUENCE</scope>
</reference>
<gene>
    <name evidence="2" type="ORF">IZO911_LOCUS42201</name>
    <name evidence="3" type="ORF">KXQ929_LOCUS20037</name>
</gene>
<evidence type="ECO:0000313" key="3">
    <source>
        <dbReference type="EMBL" id="CAF3849888.1"/>
    </source>
</evidence>
<evidence type="ECO:0000313" key="2">
    <source>
        <dbReference type="EMBL" id="CAF1448121.1"/>
    </source>
</evidence>
<dbReference type="PANTHER" id="PTHR17357">
    <property type="entry name" value="GM2 GANGLIOSIDE ACTIVATOR PROTEIN"/>
    <property type="match status" value="1"/>
</dbReference>
<evidence type="ECO:0000256" key="1">
    <source>
        <dbReference type="ARBA" id="ARBA00022729"/>
    </source>
</evidence>
<organism evidence="2 4">
    <name type="scientific">Adineta steineri</name>
    <dbReference type="NCBI Taxonomy" id="433720"/>
    <lineage>
        <taxon>Eukaryota</taxon>
        <taxon>Metazoa</taxon>
        <taxon>Spiralia</taxon>
        <taxon>Gnathifera</taxon>
        <taxon>Rotifera</taxon>
        <taxon>Eurotatoria</taxon>
        <taxon>Bdelloidea</taxon>
        <taxon>Adinetida</taxon>
        <taxon>Adinetidae</taxon>
        <taxon>Adineta</taxon>
    </lineage>
</organism>
<name>A0A815PF14_9BILA</name>
<dbReference type="Proteomes" id="UP000663860">
    <property type="component" value="Unassembled WGS sequence"/>
</dbReference>
<dbReference type="GO" id="GO:0005319">
    <property type="term" value="F:lipid transporter activity"/>
    <property type="evidence" value="ECO:0007669"/>
    <property type="project" value="TreeGrafter"/>
</dbReference>
<dbReference type="Gene3D" id="2.70.220.10">
    <property type="entry name" value="Ganglioside GM2 activator"/>
    <property type="match status" value="1"/>
</dbReference>